<dbReference type="Proteomes" id="UP000439903">
    <property type="component" value="Unassembled WGS sequence"/>
</dbReference>
<proteinExistence type="predicted"/>
<dbReference type="Pfam" id="PF14559">
    <property type="entry name" value="TPR_19"/>
    <property type="match status" value="3"/>
</dbReference>
<feature type="repeat" description="TPR" evidence="3">
    <location>
        <begin position="163"/>
        <end position="196"/>
    </location>
</feature>
<keyword evidence="1" id="KW-0677">Repeat</keyword>
<dbReference type="PROSITE" id="PS50293">
    <property type="entry name" value="TPR_REGION"/>
    <property type="match status" value="1"/>
</dbReference>
<dbReference type="GO" id="GO:0016593">
    <property type="term" value="C:Cdc73/Paf1 complex"/>
    <property type="evidence" value="ECO:0007669"/>
    <property type="project" value="TreeGrafter"/>
</dbReference>
<dbReference type="GO" id="GO:0000993">
    <property type="term" value="F:RNA polymerase II complex binding"/>
    <property type="evidence" value="ECO:0007669"/>
    <property type="project" value="TreeGrafter"/>
</dbReference>
<feature type="compositionally biased region" description="Basic and acidic residues" evidence="4">
    <location>
        <begin position="936"/>
        <end position="949"/>
    </location>
</feature>
<evidence type="ECO:0000256" key="3">
    <source>
        <dbReference type="PROSITE-ProRule" id="PRU00339"/>
    </source>
</evidence>
<feature type="region of interest" description="Disordered" evidence="4">
    <location>
        <begin position="905"/>
        <end position="949"/>
    </location>
</feature>
<keyword evidence="2 3" id="KW-0802">TPR repeat</keyword>
<evidence type="ECO:0000313" key="5">
    <source>
        <dbReference type="EMBL" id="KAF0457896.1"/>
    </source>
</evidence>
<feature type="repeat" description="TPR" evidence="3">
    <location>
        <begin position="317"/>
        <end position="350"/>
    </location>
</feature>
<feature type="repeat" description="TPR" evidence="3">
    <location>
        <begin position="199"/>
        <end position="232"/>
    </location>
</feature>
<evidence type="ECO:0000313" key="6">
    <source>
        <dbReference type="Proteomes" id="UP000439903"/>
    </source>
</evidence>
<dbReference type="Pfam" id="PF13424">
    <property type="entry name" value="TPR_12"/>
    <property type="match status" value="1"/>
</dbReference>
<dbReference type="AlphaFoldDB" id="A0A8H3XEZ6"/>
<comment type="caution">
    <text evidence="5">The sequence shown here is derived from an EMBL/GenBank/DDBJ whole genome shotgun (WGS) entry which is preliminary data.</text>
</comment>
<dbReference type="SUPFAM" id="SSF48452">
    <property type="entry name" value="TPR-like"/>
    <property type="match status" value="3"/>
</dbReference>
<dbReference type="PROSITE" id="PS50005">
    <property type="entry name" value="TPR"/>
    <property type="match status" value="5"/>
</dbReference>
<evidence type="ECO:0000256" key="1">
    <source>
        <dbReference type="ARBA" id="ARBA00022737"/>
    </source>
</evidence>
<reference evidence="5 6" key="1">
    <citation type="journal article" date="2019" name="Environ. Microbiol.">
        <title>At the nexus of three kingdoms: the genome of the mycorrhizal fungus Gigaspora margarita provides insights into plant, endobacterial and fungal interactions.</title>
        <authorList>
            <person name="Venice F."/>
            <person name="Ghignone S."/>
            <person name="Salvioli di Fossalunga A."/>
            <person name="Amselem J."/>
            <person name="Novero M."/>
            <person name="Xianan X."/>
            <person name="Sedzielewska Toro K."/>
            <person name="Morin E."/>
            <person name="Lipzen A."/>
            <person name="Grigoriev I.V."/>
            <person name="Henrissat B."/>
            <person name="Martin F.M."/>
            <person name="Bonfante P."/>
        </authorList>
    </citation>
    <scope>NUCLEOTIDE SEQUENCE [LARGE SCALE GENOMIC DNA]</scope>
    <source>
        <strain evidence="5 6">BEG34</strain>
    </source>
</reference>
<dbReference type="PANTHER" id="PTHR14027">
    <property type="entry name" value="RNA POLYMERASE-ASSOCIATED PROTEIN CTR9"/>
    <property type="match status" value="1"/>
</dbReference>
<dbReference type="PANTHER" id="PTHR14027:SF2">
    <property type="entry name" value="RNA POLYMERASE-ASSOCIATED PROTEIN CTR9 HOMOLOG"/>
    <property type="match status" value="1"/>
</dbReference>
<feature type="repeat" description="TPR" evidence="3">
    <location>
        <begin position="510"/>
        <end position="543"/>
    </location>
</feature>
<name>A0A8H3XEZ6_GIGMA</name>
<dbReference type="GO" id="GO:0006368">
    <property type="term" value="P:transcription elongation by RNA polymerase II"/>
    <property type="evidence" value="ECO:0007669"/>
    <property type="project" value="TreeGrafter"/>
</dbReference>
<protein>
    <submittedName>
        <fullName evidence="5">TPR-like protein</fullName>
    </submittedName>
</protein>
<dbReference type="InterPro" id="IPR011990">
    <property type="entry name" value="TPR-like_helical_dom_sf"/>
</dbReference>
<dbReference type="InterPro" id="IPR031101">
    <property type="entry name" value="Ctr9"/>
</dbReference>
<evidence type="ECO:0000256" key="4">
    <source>
        <dbReference type="SAM" id="MobiDB-lite"/>
    </source>
</evidence>
<keyword evidence="6" id="KW-1185">Reference proteome</keyword>
<organism evidence="5 6">
    <name type="scientific">Gigaspora margarita</name>
    <dbReference type="NCBI Taxonomy" id="4874"/>
    <lineage>
        <taxon>Eukaryota</taxon>
        <taxon>Fungi</taxon>
        <taxon>Fungi incertae sedis</taxon>
        <taxon>Mucoromycota</taxon>
        <taxon>Glomeromycotina</taxon>
        <taxon>Glomeromycetes</taxon>
        <taxon>Diversisporales</taxon>
        <taxon>Gigasporaceae</taxon>
        <taxon>Gigaspora</taxon>
    </lineage>
</organism>
<dbReference type="EMBL" id="WTPW01001087">
    <property type="protein sequence ID" value="KAF0457896.1"/>
    <property type="molecule type" value="Genomic_DNA"/>
</dbReference>
<gene>
    <name evidence="5" type="ORF">F8M41_001074</name>
</gene>
<dbReference type="Gene3D" id="1.25.40.10">
    <property type="entry name" value="Tetratricopeptide repeat domain"/>
    <property type="match status" value="7"/>
</dbReference>
<dbReference type="Pfam" id="PF00515">
    <property type="entry name" value="TPR_1"/>
    <property type="match status" value="1"/>
</dbReference>
<feature type="compositionally biased region" description="Basic and acidic residues" evidence="4">
    <location>
        <begin position="905"/>
        <end position="920"/>
    </location>
</feature>
<sequence>MPDQKLLTQIPIMSRSGQERIIECESLPDNPEEICNILKEENAQMTAYLRFALYYNINRKGPETAVTILRNGLSQARGSNDERIRLNNLLVSLYYKMAKNQKDRTQKSELLNEAIRQLNTVSSLSAQNPITWVVKGFIYLGQNDPDAAYTAFKNAWGLANHNIPALFGMARIKYLRQEYKDALKLYQEILRLKPDLTEPDPRVGIGLCFNKLQNFDEAIAAFDRALELNPNNISASILLATLELDISKQFEEVDVNDRLSNFVAAMSRATKVLETNPNHSSALILLAHGLFFQRDFKNLIEAARRAEEHTDSKPILAEAHFHQARAYHVMEDYKKALYHYTQAITYNEKHLLSIYGYGQMLIKFGRYEEAKIIFETLRRQNPNFLDVVTILAILAANTALEEAESPRKESAFEEFNLITKAINDHAYDNPEILIVKSFAIEGKNAYKSLQALNKAEEMYKKANESIPLELFNKKGNMFFKLGDYAEASQCYREALEKCEQLPSPQSDVKITLFYNLARSYEASHNFKEAQDLYNQIINEHPAFIPARLRLAAIEEFHRNNAKANDIYNEILEFDENNVEVRKRLAVNQLRQGEVRLSRRSLEMIHSENKNDIVASTALGSLHLFKARMVRQDRDSREQAYKKAVEYFQKALQKNPKNVWAANGITVAIAETGRFKEAQELFWKLKKHNPIPEIIINYAHVCSQMNEYNPAILAYEGVSKKSQHKDVSVLEWIGRSCYLLAKETKNLSKMDEALVWTEKALRLAPTNKLIVHNVALIQQSRAQLIGEPGVVQSSTELMSAIADVECAHRTFEHLVIDGSASGVNFDKEVLNQRINFGHSTVSSLQSKLEEALKQEEIRRKKEEEAQERAEKLRREQNKIAMEEERKRKEEFERALENQRRIDQQLREYTEKQSEIWGEETKKRKSRKYIDSDDEDPEPFHKKAHLGLDRS</sequence>
<evidence type="ECO:0000256" key="2">
    <source>
        <dbReference type="ARBA" id="ARBA00022803"/>
    </source>
</evidence>
<feature type="repeat" description="TPR" evidence="3">
    <location>
        <begin position="468"/>
        <end position="501"/>
    </location>
</feature>
<dbReference type="SMART" id="SM00028">
    <property type="entry name" value="TPR"/>
    <property type="match status" value="11"/>
</dbReference>
<accession>A0A8H3XEZ6</accession>
<dbReference type="OrthoDB" id="343875at2759"/>
<dbReference type="InterPro" id="IPR019734">
    <property type="entry name" value="TPR_rpt"/>
</dbReference>
<dbReference type="GO" id="GO:0006355">
    <property type="term" value="P:regulation of DNA-templated transcription"/>
    <property type="evidence" value="ECO:0007669"/>
    <property type="project" value="InterPro"/>
</dbReference>